<dbReference type="AlphaFoldDB" id="A0A4S8ILT1"/>
<dbReference type="EMBL" id="PYDT01000009">
    <property type="protein sequence ID" value="THU49443.1"/>
    <property type="molecule type" value="Genomic_DNA"/>
</dbReference>
<protein>
    <submittedName>
        <fullName evidence="2">Uncharacterized protein</fullName>
    </submittedName>
</protein>
<dbReference type="Proteomes" id="UP000317650">
    <property type="component" value="Chromosome 6"/>
</dbReference>
<keyword evidence="3" id="KW-1185">Reference proteome</keyword>
<feature type="region of interest" description="Disordered" evidence="1">
    <location>
        <begin position="39"/>
        <end position="60"/>
    </location>
</feature>
<reference evidence="2 3" key="1">
    <citation type="journal article" date="2019" name="Nat. Plants">
        <title>Genome sequencing of Musa balbisiana reveals subgenome evolution and function divergence in polyploid bananas.</title>
        <authorList>
            <person name="Yao X."/>
        </authorList>
    </citation>
    <scope>NUCLEOTIDE SEQUENCE [LARGE SCALE GENOMIC DNA]</scope>
    <source>
        <strain evidence="3">cv. DH-PKW</strain>
        <tissue evidence="2">Leaves</tissue>
    </source>
</reference>
<name>A0A4S8ILT1_MUSBA</name>
<sequence length="60" mass="6338">MSLWTCQKAPGAIGSGVVVRRISAPPSQMAAIRSFWASEAEPESSRMTRDQGAGQFNGGL</sequence>
<evidence type="ECO:0000313" key="3">
    <source>
        <dbReference type="Proteomes" id="UP000317650"/>
    </source>
</evidence>
<gene>
    <name evidence="2" type="ORF">C4D60_Mb06t09620</name>
</gene>
<evidence type="ECO:0000313" key="2">
    <source>
        <dbReference type="EMBL" id="THU49443.1"/>
    </source>
</evidence>
<accession>A0A4S8ILT1</accession>
<organism evidence="2 3">
    <name type="scientific">Musa balbisiana</name>
    <name type="common">Banana</name>
    <dbReference type="NCBI Taxonomy" id="52838"/>
    <lineage>
        <taxon>Eukaryota</taxon>
        <taxon>Viridiplantae</taxon>
        <taxon>Streptophyta</taxon>
        <taxon>Embryophyta</taxon>
        <taxon>Tracheophyta</taxon>
        <taxon>Spermatophyta</taxon>
        <taxon>Magnoliopsida</taxon>
        <taxon>Liliopsida</taxon>
        <taxon>Zingiberales</taxon>
        <taxon>Musaceae</taxon>
        <taxon>Musa</taxon>
    </lineage>
</organism>
<proteinExistence type="predicted"/>
<evidence type="ECO:0000256" key="1">
    <source>
        <dbReference type="SAM" id="MobiDB-lite"/>
    </source>
</evidence>
<comment type="caution">
    <text evidence="2">The sequence shown here is derived from an EMBL/GenBank/DDBJ whole genome shotgun (WGS) entry which is preliminary data.</text>
</comment>